<dbReference type="InterPro" id="IPR051695">
    <property type="entry name" value="Phosphoglycerate_Mutase"/>
</dbReference>
<keyword evidence="1 2" id="KW-0378">Hydrolase</keyword>
<dbReference type="GO" id="GO:0016787">
    <property type="term" value="F:hydrolase activity"/>
    <property type="evidence" value="ECO:0007669"/>
    <property type="project" value="UniProtKB-KW"/>
</dbReference>
<dbReference type="SUPFAM" id="SSF53254">
    <property type="entry name" value="Phosphoglycerate mutase-like"/>
    <property type="match status" value="1"/>
</dbReference>
<evidence type="ECO:0000313" key="3">
    <source>
        <dbReference type="Proteomes" id="UP001596989"/>
    </source>
</evidence>
<dbReference type="EC" id="3.1.3.-" evidence="2"/>
<accession>A0ABW3HUA5</accession>
<dbReference type="SMART" id="SM00855">
    <property type="entry name" value="PGAM"/>
    <property type="match status" value="1"/>
</dbReference>
<dbReference type="InterPro" id="IPR013078">
    <property type="entry name" value="His_Pase_superF_clade-1"/>
</dbReference>
<dbReference type="PANTHER" id="PTHR46517:SF1">
    <property type="entry name" value="FRUCTOSE-2,6-BISPHOSPHATASE TIGAR"/>
    <property type="match status" value="1"/>
</dbReference>
<organism evidence="2 3">
    <name type="scientific">Paenibacillus chungangensis</name>
    <dbReference type="NCBI Taxonomy" id="696535"/>
    <lineage>
        <taxon>Bacteria</taxon>
        <taxon>Bacillati</taxon>
        <taxon>Bacillota</taxon>
        <taxon>Bacilli</taxon>
        <taxon>Bacillales</taxon>
        <taxon>Paenibacillaceae</taxon>
        <taxon>Paenibacillus</taxon>
    </lineage>
</organism>
<dbReference type="Gene3D" id="3.40.50.1240">
    <property type="entry name" value="Phosphoglycerate mutase-like"/>
    <property type="match status" value="1"/>
</dbReference>
<dbReference type="Pfam" id="PF00300">
    <property type="entry name" value="His_Phos_1"/>
    <property type="match status" value="1"/>
</dbReference>
<comment type="caution">
    <text evidence="2">The sequence shown here is derived from an EMBL/GenBank/DDBJ whole genome shotgun (WGS) entry which is preliminary data.</text>
</comment>
<proteinExistence type="predicted"/>
<reference evidence="3" key="1">
    <citation type="journal article" date="2019" name="Int. J. Syst. Evol. Microbiol.">
        <title>The Global Catalogue of Microorganisms (GCM) 10K type strain sequencing project: providing services to taxonomists for standard genome sequencing and annotation.</title>
        <authorList>
            <consortium name="The Broad Institute Genomics Platform"/>
            <consortium name="The Broad Institute Genome Sequencing Center for Infectious Disease"/>
            <person name="Wu L."/>
            <person name="Ma J."/>
        </authorList>
    </citation>
    <scope>NUCLEOTIDE SEQUENCE [LARGE SCALE GENOMIC DNA]</scope>
    <source>
        <strain evidence="3">CCUG 59129</strain>
    </source>
</reference>
<evidence type="ECO:0000256" key="1">
    <source>
        <dbReference type="ARBA" id="ARBA00022801"/>
    </source>
</evidence>
<evidence type="ECO:0000313" key="2">
    <source>
        <dbReference type="EMBL" id="MFD0961113.1"/>
    </source>
</evidence>
<dbReference type="RefSeq" id="WP_377566373.1">
    <property type="nucleotide sequence ID" value="NZ_JBHTJZ010000033.1"/>
</dbReference>
<dbReference type="PANTHER" id="PTHR46517">
    <property type="entry name" value="FRUCTOSE-2,6-BISPHOSPHATASE TIGAR"/>
    <property type="match status" value="1"/>
</dbReference>
<gene>
    <name evidence="2" type="ORF">ACFQ2I_17330</name>
</gene>
<protein>
    <submittedName>
        <fullName evidence="2">Histidine phosphatase family protein</fullName>
        <ecNumber evidence="2">3.1.3.-</ecNumber>
    </submittedName>
</protein>
<dbReference type="EMBL" id="JBHTJZ010000033">
    <property type="protein sequence ID" value="MFD0961113.1"/>
    <property type="molecule type" value="Genomic_DNA"/>
</dbReference>
<keyword evidence="3" id="KW-1185">Reference proteome</keyword>
<name>A0ABW3HUA5_9BACL</name>
<dbReference type="InterPro" id="IPR029033">
    <property type="entry name" value="His_PPase_superfam"/>
</dbReference>
<dbReference type="CDD" id="cd07067">
    <property type="entry name" value="HP_PGM_like"/>
    <property type="match status" value="1"/>
</dbReference>
<dbReference type="Proteomes" id="UP001596989">
    <property type="component" value="Unassembled WGS sequence"/>
</dbReference>
<sequence length="189" mass="21264">MTTIGFIRHGITDWNIEKRDQGQMDIPLNQAGIHQARSLSERLKGESWDFLYASDLSRAKQTAQIIADVLGIQVQTDVRLREIHCGEREGTTLEDRISKWGPHCEAMDLGVETHESVINRGLAAIKDIIESHPDKRILIVSHGTMIELLLTQLIPQQAAEEIKNTALTMITQMNGGWKCVLYNCIEHIG</sequence>